<dbReference type="RefSeq" id="XP_060323744.1">
    <property type="nucleotide sequence ID" value="XM_060480414.1"/>
</dbReference>
<dbReference type="Proteomes" id="UP001175211">
    <property type="component" value="Unassembled WGS sequence"/>
</dbReference>
<evidence type="ECO:0000256" key="2">
    <source>
        <dbReference type="SAM" id="SignalP"/>
    </source>
</evidence>
<reference evidence="3" key="1">
    <citation type="submission" date="2023-06" db="EMBL/GenBank/DDBJ databases">
        <authorList>
            <consortium name="Lawrence Berkeley National Laboratory"/>
            <person name="Ahrendt S."/>
            <person name="Sahu N."/>
            <person name="Indic B."/>
            <person name="Wong-Bajracharya J."/>
            <person name="Merenyi Z."/>
            <person name="Ke H.-M."/>
            <person name="Monk M."/>
            <person name="Kocsube S."/>
            <person name="Drula E."/>
            <person name="Lipzen A."/>
            <person name="Balint B."/>
            <person name="Henrissat B."/>
            <person name="Andreopoulos B."/>
            <person name="Martin F.M."/>
            <person name="Harder C.B."/>
            <person name="Rigling D."/>
            <person name="Ford K.L."/>
            <person name="Foster G.D."/>
            <person name="Pangilinan J."/>
            <person name="Papanicolaou A."/>
            <person name="Barry K."/>
            <person name="LaButti K."/>
            <person name="Viragh M."/>
            <person name="Koriabine M."/>
            <person name="Yan M."/>
            <person name="Riley R."/>
            <person name="Champramary S."/>
            <person name="Plett K.L."/>
            <person name="Tsai I.J."/>
            <person name="Slot J."/>
            <person name="Sipos G."/>
            <person name="Plett J."/>
            <person name="Nagy L.G."/>
            <person name="Grigoriev I.V."/>
        </authorList>
    </citation>
    <scope>NUCLEOTIDE SEQUENCE</scope>
    <source>
        <strain evidence="3">CCBAS 213</strain>
    </source>
</reference>
<gene>
    <name evidence="3" type="ORF">EV420DRAFT_1752661</name>
</gene>
<protein>
    <submittedName>
        <fullName evidence="3">Uncharacterized protein</fullName>
    </submittedName>
</protein>
<evidence type="ECO:0000313" key="3">
    <source>
        <dbReference type="EMBL" id="KAK0440889.1"/>
    </source>
</evidence>
<keyword evidence="4" id="KW-1185">Reference proteome</keyword>
<evidence type="ECO:0000313" key="4">
    <source>
        <dbReference type="Proteomes" id="UP001175211"/>
    </source>
</evidence>
<dbReference type="AlphaFoldDB" id="A0AA39JGG1"/>
<sequence length="269" mass="29819">MGFFSTGALLLYCSLTRHLRSSTTKGPNHERVAENDMTEGDDIVIDNAPFLVANHKVLPAIGTRRPLRIATIKAIGYIVYGRFIAPVVLSPCPSERREAARRDVLEDRTNATKSANEDLTASWTLGNGPFVNIIFSLDVGCFPVTGFILDLRHYSRPARYWGLSRRAASAMVNGKNSERGVSSSIVDQKDKNGPQVKPHHSHVTFRPFRRSKIGIKLLIKKISLFDAIYGRVSTFADDLAEGNGLYCGHPRDRCLGKTANYHYPGFIDA</sequence>
<evidence type="ECO:0000256" key="1">
    <source>
        <dbReference type="SAM" id="MobiDB-lite"/>
    </source>
</evidence>
<proteinExistence type="predicted"/>
<accession>A0AA39JGG1</accession>
<dbReference type="GeneID" id="85363962"/>
<dbReference type="EMBL" id="JAUEPS010000074">
    <property type="protein sequence ID" value="KAK0440889.1"/>
    <property type="molecule type" value="Genomic_DNA"/>
</dbReference>
<feature type="region of interest" description="Disordered" evidence="1">
    <location>
        <begin position="180"/>
        <end position="201"/>
    </location>
</feature>
<keyword evidence="2" id="KW-0732">Signal</keyword>
<feature type="chain" id="PRO_5041353986" evidence="2">
    <location>
        <begin position="22"/>
        <end position="269"/>
    </location>
</feature>
<organism evidence="3 4">
    <name type="scientific">Armillaria tabescens</name>
    <name type="common">Ringless honey mushroom</name>
    <name type="synonym">Agaricus tabescens</name>
    <dbReference type="NCBI Taxonomy" id="1929756"/>
    <lineage>
        <taxon>Eukaryota</taxon>
        <taxon>Fungi</taxon>
        <taxon>Dikarya</taxon>
        <taxon>Basidiomycota</taxon>
        <taxon>Agaricomycotina</taxon>
        <taxon>Agaricomycetes</taxon>
        <taxon>Agaricomycetidae</taxon>
        <taxon>Agaricales</taxon>
        <taxon>Marasmiineae</taxon>
        <taxon>Physalacriaceae</taxon>
        <taxon>Desarmillaria</taxon>
    </lineage>
</organism>
<name>A0AA39JGG1_ARMTA</name>
<feature type="signal peptide" evidence="2">
    <location>
        <begin position="1"/>
        <end position="21"/>
    </location>
</feature>
<comment type="caution">
    <text evidence="3">The sequence shown here is derived from an EMBL/GenBank/DDBJ whole genome shotgun (WGS) entry which is preliminary data.</text>
</comment>